<gene>
    <name evidence="2" type="ORF">O2N63_06965</name>
</gene>
<dbReference type="InterPro" id="IPR024311">
    <property type="entry name" value="Lipocalin-like"/>
</dbReference>
<name>A0ABT4VZY0_9RHOB</name>
<evidence type="ECO:0000259" key="1">
    <source>
        <dbReference type="Pfam" id="PF13924"/>
    </source>
</evidence>
<organism evidence="2 3">
    <name type="scientific">Aliiroseovarius salicola</name>
    <dbReference type="NCBI Taxonomy" id="3009082"/>
    <lineage>
        <taxon>Bacteria</taxon>
        <taxon>Pseudomonadati</taxon>
        <taxon>Pseudomonadota</taxon>
        <taxon>Alphaproteobacteria</taxon>
        <taxon>Rhodobacterales</taxon>
        <taxon>Paracoccaceae</taxon>
        <taxon>Aliiroseovarius</taxon>
    </lineage>
</organism>
<comment type="caution">
    <text evidence="2">The sequence shown here is derived from an EMBL/GenBank/DDBJ whole genome shotgun (WGS) entry which is preliminary data.</text>
</comment>
<accession>A0ABT4VZY0</accession>
<dbReference type="RefSeq" id="WP_271053533.1">
    <property type="nucleotide sequence ID" value="NZ_JAQIIO010000003.1"/>
</dbReference>
<dbReference type="Proteomes" id="UP001528040">
    <property type="component" value="Unassembled WGS sequence"/>
</dbReference>
<evidence type="ECO:0000313" key="2">
    <source>
        <dbReference type="EMBL" id="MDA5093825.1"/>
    </source>
</evidence>
<evidence type="ECO:0000313" key="3">
    <source>
        <dbReference type="Proteomes" id="UP001528040"/>
    </source>
</evidence>
<dbReference type="Pfam" id="PF13924">
    <property type="entry name" value="Lipocalin_5"/>
    <property type="match status" value="1"/>
</dbReference>
<keyword evidence="3" id="KW-1185">Reference proteome</keyword>
<proteinExistence type="predicted"/>
<dbReference type="EMBL" id="JAQIIO010000003">
    <property type="protein sequence ID" value="MDA5093825.1"/>
    <property type="molecule type" value="Genomic_DNA"/>
</dbReference>
<reference evidence="2 3" key="1">
    <citation type="submission" date="2023-01" db="EMBL/GenBank/DDBJ databases">
        <authorList>
            <person name="Yoon J.-W."/>
        </authorList>
    </citation>
    <scope>NUCLEOTIDE SEQUENCE [LARGE SCALE GENOMIC DNA]</scope>
    <source>
        <strain evidence="2 3">KMU-50</strain>
    </source>
</reference>
<protein>
    <submittedName>
        <fullName evidence="2">Lipocalin-like domain-containing protein</fullName>
    </submittedName>
</protein>
<sequence length="148" mass="16194">MTLTAAQLVGTWALISYQLEFTDGSFADPFGDAPIGRLHYGEDRFMAAHIMAPDRPPLGDTVSASAEAARKALAEHFSYCGRYSTRGNRVTHSVEISVSPDWVGQDMERFARIEGDILTLSAPETSFGPKRGVAVLTWQRLTSQTNSN</sequence>
<feature type="domain" description="Lipocalin-like" evidence="1">
    <location>
        <begin position="9"/>
        <end position="140"/>
    </location>
</feature>